<evidence type="ECO:0000256" key="14">
    <source>
        <dbReference type="ARBA" id="ARBA00023288"/>
    </source>
</evidence>
<keyword evidence="5" id="KW-0964">Secreted</keyword>
<sequence length="210" mass="20331">MKTSTIFVTVAGASLAAAQLDQIPTCALGCAISSIGSSGCAQTDIACICSASSFLTGILDCIQGACTDAEVDQTLKAAQVLCAQAGVTITPPGGASSTTEAPASSSEPPVATEVTSTAPETTSTAAEATPTPTEADVTTASSAGVPTTQQVVTLTTTTSICPSSTYVVPPPVNNATGVIPAPPTYTGAANSIVASAGTVVIGAALAMLFA</sequence>
<evidence type="ECO:0000256" key="4">
    <source>
        <dbReference type="ARBA" id="ARBA00022475"/>
    </source>
</evidence>
<reference evidence="20 21" key="1">
    <citation type="submission" date="2019-10" db="EMBL/GenBank/DDBJ databases">
        <authorList>
            <person name="Palmer J.M."/>
        </authorList>
    </citation>
    <scope>NUCLEOTIDE SEQUENCE [LARGE SCALE GENOMIC DNA]</scope>
    <source>
        <strain evidence="20 21">TWF696</strain>
    </source>
</reference>
<protein>
    <recommendedName>
        <fullName evidence="19">CFEM domain-containing protein</fullName>
    </recommendedName>
</protein>
<feature type="binding site" description="axial binding residue" evidence="15">
    <location>
        <position position="44"/>
    </location>
    <ligand>
        <name>heme</name>
        <dbReference type="ChEBI" id="CHEBI:30413"/>
    </ligand>
    <ligandPart>
        <name>Fe</name>
        <dbReference type="ChEBI" id="CHEBI:18248"/>
    </ligandPart>
</feature>
<evidence type="ECO:0000256" key="3">
    <source>
        <dbReference type="ARBA" id="ARBA00010031"/>
    </source>
</evidence>
<dbReference type="GO" id="GO:0046872">
    <property type="term" value="F:metal ion binding"/>
    <property type="evidence" value="ECO:0007669"/>
    <property type="project" value="UniProtKB-UniRule"/>
</dbReference>
<evidence type="ECO:0000256" key="1">
    <source>
        <dbReference type="ARBA" id="ARBA00004609"/>
    </source>
</evidence>
<keyword evidence="9 18" id="KW-0732">Signal</keyword>
<evidence type="ECO:0000256" key="16">
    <source>
        <dbReference type="SAM" id="MobiDB-lite"/>
    </source>
</evidence>
<feature type="disulfide bond" evidence="15">
    <location>
        <begin position="30"/>
        <end position="61"/>
    </location>
</feature>
<feature type="disulfide bond" evidence="15">
    <location>
        <begin position="49"/>
        <end position="82"/>
    </location>
</feature>
<proteinExistence type="inferred from homology"/>
<keyword evidence="4" id="KW-1003">Cell membrane</keyword>
<evidence type="ECO:0000256" key="11">
    <source>
        <dbReference type="ARBA" id="ARBA00023136"/>
    </source>
</evidence>
<evidence type="ECO:0000256" key="15">
    <source>
        <dbReference type="PROSITE-ProRule" id="PRU01356"/>
    </source>
</evidence>
<comment type="caution">
    <text evidence="20">The sequence shown here is derived from an EMBL/GenBank/DDBJ whole genome shotgun (WGS) entry which is preliminary data.</text>
</comment>
<evidence type="ECO:0000256" key="9">
    <source>
        <dbReference type="ARBA" id="ARBA00022729"/>
    </source>
</evidence>
<name>A0AAV9UKR5_9PEZI</name>
<evidence type="ECO:0000256" key="5">
    <source>
        <dbReference type="ARBA" id="ARBA00022525"/>
    </source>
</evidence>
<evidence type="ECO:0000256" key="18">
    <source>
        <dbReference type="SAM" id="SignalP"/>
    </source>
</evidence>
<dbReference type="InterPro" id="IPR051735">
    <property type="entry name" value="CFEM_domain"/>
</dbReference>
<dbReference type="PROSITE" id="PS52012">
    <property type="entry name" value="CFEM"/>
    <property type="match status" value="1"/>
</dbReference>
<dbReference type="Pfam" id="PF05730">
    <property type="entry name" value="CFEM"/>
    <property type="match status" value="1"/>
</dbReference>
<feature type="signal peptide" evidence="18">
    <location>
        <begin position="1"/>
        <end position="18"/>
    </location>
</feature>
<feature type="compositionally biased region" description="Low complexity" evidence="16">
    <location>
        <begin position="95"/>
        <end position="140"/>
    </location>
</feature>
<evidence type="ECO:0000256" key="12">
    <source>
        <dbReference type="ARBA" id="ARBA00023157"/>
    </source>
</evidence>
<keyword evidence="17" id="KW-1133">Transmembrane helix</keyword>
<dbReference type="PANTHER" id="PTHR37928:SF2">
    <property type="entry name" value="GPI ANCHORED CFEM DOMAIN PROTEIN (AFU_ORTHOLOGUE AFUA_6G10580)"/>
    <property type="match status" value="1"/>
</dbReference>
<keyword evidence="12 15" id="KW-1015">Disulfide bond</keyword>
<dbReference type="GO" id="GO:0005576">
    <property type="term" value="C:extracellular region"/>
    <property type="evidence" value="ECO:0007669"/>
    <property type="project" value="UniProtKB-SubCell"/>
</dbReference>
<keyword evidence="21" id="KW-1185">Reference proteome</keyword>
<feature type="disulfide bond" evidence="15">
    <location>
        <begin position="40"/>
        <end position="47"/>
    </location>
</feature>
<evidence type="ECO:0000256" key="10">
    <source>
        <dbReference type="ARBA" id="ARBA00023004"/>
    </source>
</evidence>
<evidence type="ECO:0000313" key="20">
    <source>
        <dbReference type="EMBL" id="KAK6343861.1"/>
    </source>
</evidence>
<evidence type="ECO:0000256" key="6">
    <source>
        <dbReference type="ARBA" id="ARBA00022617"/>
    </source>
</evidence>
<keyword evidence="7" id="KW-0336">GPI-anchor</keyword>
<keyword evidence="13" id="KW-0325">Glycoprotein</keyword>
<dbReference type="SMART" id="SM00747">
    <property type="entry name" value="CFEM"/>
    <property type="match status" value="1"/>
</dbReference>
<gene>
    <name evidence="20" type="ORF">TWF696_007516</name>
</gene>
<keyword evidence="14" id="KW-0449">Lipoprotein</keyword>
<evidence type="ECO:0000259" key="19">
    <source>
        <dbReference type="PROSITE" id="PS52012"/>
    </source>
</evidence>
<keyword evidence="8 15" id="KW-0479">Metal-binding</keyword>
<keyword evidence="10 15" id="KW-0408">Iron</keyword>
<evidence type="ECO:0000256" key="2">
    <source>
        <dbReference type="ARBA" id="ARBA00004613"/>
    </source>
</evidence>
<comment type="subcellular location">
    <subcellularLocation>
        <location evidence="1">Cell membrane</location>
        <topology evidence="1">Lipid-anchor</topology>
        <topology evidence="1">GPI-anchor</topology>
    </subcellularLocation>
    <subcellularLocation>
        <location evidence="2">Secreted</location>
    </subcellularLocation>
</comment>
<dbReference type="AlphaFoldDB" id="A0AAV9UKR5"/>
<feature type="disulfide bond" evidence="15">
    <location>
        <begin position="26"/>
        <end position="66"/>
    </location>
</feature>
<dbReference type="GO" id="GO:0005886">
    <property type="term" value="C:plasma membrane"/>
    <property type="evidence" value="ECO:0007669"/>
    <property type="project" value="UniProtKB-SubCell"/>
</dbReference>
<comment type="similarity">
    <text evidence="3">Belongs to the RBT5 family.</text>
</comment>
<keyword evidence="17" id="KW-0812">Transmembrane</keyword>
<organism evidence="20 21">
    <name type="scientific">Orbilia brochopaga</name>
    <dbReference type="NCBI Taxonomy" id="3140254"/>
    <lineage>
        <taxon>Eukaryota</taxon>
        <taxon>Fungi</taxon>
        <taxon>Dikarya</taxon>
        <taxon>Ascomycota</taxon>
        <taxon>Pezizomycotina</taxon>
        <taxon>Orbiliomycetes</taxon>
        <taxon>Orbiliales</taxon>
        <taxon>Orbiliaceae</taxon>
        <taxon>Orbilia</taxon>
    </lineage>
</organism>
<keyword evidence="6 15" id="KW-0349">Heme</keyword>
<accession>A0AAV9UKR5</accession>
<evidence type="ECO:0000313" key="21">
    <source>
        <dbReference type="Proteomes" id="UP001375240"/>
    </source>
</evidence>
<feature type="domain" description="CFEM" evidence="19">
    <location>
        <begin position="1"/>
        <end position="106"/>
    </location>
</feature>
<feature type="transmembrane region" description="Helical" evidence="17">
    <location>
        <begin position="188"/>
        <end position="209"/>
    </location>
</feature>
<keyword evidence="11 17" id="KW-0472">Membrane</keyword>
<dbReference type="GO" id="GO:0098552">
    <property type="term" value="C:side of membrane"/>
    <property type="evidence" value="ECO:0007669"/>
    <property type="project" value="UniProtKB-KW"/>
</dbReference>
<feature type="region of interest" description="Disordered" evidence="16">
    <location>
        <begin position="92"/>
        <end position="142"/>
    </location>
</feature>
<evidence type="ECO:0000256" key="17">
    <source>
        <dbReference type="SAM" id="Phobius"/>
    </source>
</evidence>
<feature type="chain" id="PRO_5043362145" description="CFEM domain-containing protein" evidence="18">
    <location>
        <begin position="19"/>
        <end position="210"/>
    </location>
</feature>
<evidence type="ECO:0000256" key="7">
    <source>
        <dbReference type="ARBA" id="ARBA00022622"/>
    </source>
</evidence>
<evidence type="ECO:0000256" key="13">
    <source>
        <dbReference type="ARBA" id="ARBA00023180"/>
    </source>
</evidence>
<dbReference type="Proteomes" id="UP001375240">
    <property type="component" value="Unassembled WGS sequence"/>
</dbReference>
<dbReference type="InterPro" id="IPR008427">
    <property type="entry name" value="Extracellular_membr_CFEM_dom"/>
</dbReference>
<dbReference type="PANTHER" id="PTHR37928">
    <property type="entry name" value="CFEM DOMAIN PROTEIN (AFU_ORTHOLOGUE AFUA_6G14090)"/>
    <property type="match status" value="1"/>
</dbReference>
<dbReference type="EMBL" id="JAVHNQ010000006">
    <property type="protein sequence ID" value="KAK6343861.1"/>
    <property type="molecule type" value="Genomic_DNA"/>
</dbReference>
<evidence type="ECO:0000256" key="8">
    <source>
        <dbReference type="ARBA" id="ARBA00022723"/>
    </source>
</evidence>